<sequence length="111" mass="12942">MEILFEDNALEELYKEGKTKDKKYKTLQKDIIKRFVKTVDILSAVDKIETLFLFNSLHYEKLIGDKKGLESVRVNDKYRLEFFTSIETMEGEDPPETITICSIVALSNHYS</sequence>
<dbReference type="Pfam" id="PF05015">
    <property type="entry name" value="HigB-like_toxin"/>
    <property type="match status" value="1"/>
</dbReference>
<dbReference type="InterPro" id="IPR035093">
    <property type="entry name" value="RelE/ParE_toxin_dom_sf"/>
</dbReference>
<organism evidence="1 2">
    <name type="scientific">Capnocytophaga gingivalis</name>
    <dbReference type="NCBI Taxonomy" id="1017"/>
    <lineage>
        <taxon>Bacteria</taxon>
        <taxon>Pseudomonadati</taxon>
        <taxon>Bacteroidota</taxon>
        <taxon>Flavobacteriia</taxon>
        <taxon>Flavobacteriales</taxon>
        <taxon>Flavobacteriaceae</taxon>
        <taxon>Capnocytophaga</taxon>
    </lineage>
</organism>
<dbReference type="Proteomes" id="UP001311730">
    <property type="component" value="Unassembled WGS sequence"/>
</dbReference>
<gene>
    <name evidence="1" type="ORF">VJJ08_10025</name>
</gene>
<name>A0ABU5Z9I3_9FLAO</name>
<comment type="caution">
    <text evidence="1">The sequence shown here is derived from an EMBL/GenBank/DDBJ whole genome shotgun (WGS) entry which is preliminary data.</text>
</comment>
<dbReference type="SUPFAM" id="SSF143011">
    <property type="entry name" value="RelE-like"/>
    <property type="match status" value="1"/>
</dbReference>
<accession>A0ABU5Z9I3</accession>
<reference evidence="1 2" key="1">
    <citation type="submission" date="2023-12" db="EMBL/GenBank/DDBJ databases">
        <title>Genomic sequences of Capnocytophaga and Parvimonas strains.</title>
        <authorList>
            <person name="Watt R.M."/>
            <person name="Wang M."/>
            <person name="Yang T."/>
            <person name="Tong W.M."/>
        </authorList>
    </citation>
    <scope>NUCLEOTIDE SEQUENCE [LARGE SCALE GENOMIC DNA]</scope>
    <source>
        <strain evidence="1 2">CCUG 13096</strain>
    </source>
</reference>
<dbReference type="Gene3D" id="3.30.2310.20">
    <property type="entry name" value="RelE-like"/>
    <property type="match status" value="1"/>
</dbReference>
<dbReference type="RefSeq" id="WP_311460746.1">
    <property type="nucleotide sequence ID" value="NZ_JAYKBW010000011.1"/>
</dbReference>
<evidence type="ECO:0000313" key="2">
    <source>
        <dbReference type="Proteomes" id="UP001311730"/>
    </source>
</evidence>
<keyword evidence="2" id="KW-1185">Reference proteome</keyword>
<protein>
    <submittedName>
        <fullName evidence="1">Type II toxin-antitoxin system RelE/ParE family toxin</fullName>
    </submittedName>
</protein>
<evidence type="ECO:0000313" key="1">
    <source>
        <dbReference type="EMBL" id="MEB3075630.1"/>
    </source>
</evidence>
<dbReference type="EMBL" id="JAYKBW010000011">
    <property type="protein sequence ID" value="MEB3075630.1"/>
    <property type="molecule type" value="Genomic_DNA"/>
</dbReference>
<proteinExistence type="predicted"/>
<dbReference type="InterPro" id="IPR007711">
    <property type="entry name" value="HigB-1"/>
</dbReference>